<dbReference type="EMBL" id="CAJPEV010014927">
    <property type="protein sequence ID" value="CAG0907063.1"/>
    <property type="molecule type" value="Genomic_DNA"/>
</dbReference>
<dbReference type="OrthoDB" id="6363496at2759"/>
<dbReference type="NCBIfam" id="NF003818">
    <property type="entry name" value="PRK05409.1"/>
    <property type="match status" value="1"/>
</dbReference>
<sequence length="306" mass="34209">MKTHAEGKCGKGHAEGKCGSAKSGTHQAMAGLGFRRGLIEPMNQAKLAGELKVDFFELAPENWIGVGGYYGRILAQYTEQYPFVAHGLSLSLGGILPIDVELVKQVAQLMQQHQIEVYSEHLSYCTDDRGHLYDLLPIPFTEEAVHHVSERIQQVQNILGKQIAIENVSYYGAPFAQMTEQEFMLAVLAKSDCLLMLDVNNVYVNHINHGTDPHAFIKAMPAERIVYLHMAGHYQESNDLLIDTHGAKVCDSVWSLLDYTYQCHGVKPTLLERDFNYPPLEELLSEVSDIRAHQAVRHHQQTSVAA</sequence>
<feature type="non-terminal residue" evidence="2">
    <location>
        <position position="306"/>
    </location>
</feature>
<reference evidence="2" key="1">
    <citation type="submission" date="2020-11" db="EMBL/GenBank/DDBJ databases">
        <authorList>
            <person name="Tran Van P."/>
        </authorList>
    </citation>
    <scope>NUCLEOTIDE SEQUENCE</scope>
</reference>
<dbReference type="EMBL" id="LR914445">
    <property type="protein sequence ID" value="CAD7254964.1"/>
    <property type="molecule type" value="Genomic_DNA"/>
</dbReference>
<feature type="region of interest" description="Disordered" evidence="1">
    <location>
        <begin position="1"/>
        <end position="23"/>
    </location>
</feature>
<dbReference type="AlphaFoldDB" id="A0A7R9AIJ1"/>
<dbReference type="PANTHER" id="PTHR42194:SF1">
    <property type="entry name" value="UPF0276 PROTEIN HI_1600"/>
    <property type="match status" value="1"/>
</dbReference>
<dbReference type="HAMAP" id="MF_00697">
    <property type="entry name" value="UPF0276"/>
    <property type="match status" value="1"/>
</dbReference>
<name>A0A7R9AIJ1_9CRUS</name>
<dbReference type="InterPro" id="IPR007801">
    <property type="entry name" value="MbnB/TglH/ChrH"/>
</dbReference>
<dbReference type="Gene3D" id="3.20.20.150">
    <property type="entry name" value="Divalent-metal-dependent TIM barrel enzymes"/>
    <property type="match status" value="1"/>
</dbReference>
<protein>
    <submittedName>
        <fullName evidence="2">Uncharacterized protein</fullName>
    </submittedName>
</protein>
<evidence type="ECO:0000313" key="3">
    <source>
        <dbReference type="Proteomes" id="UP000677054"/>
    </source>
</evidence>
<organism evidence="2">
    <name type="scientific">Darwinula stevensoni</name>
    <dbReference type="NCBI Taxonomy" id="69355"/>
    <lineage>
        <taxon>Eukaryota</taxon>
        <taxon>Metazoa</taxon>
        <taxon>Ecdysozoa</taxon>
        <taxon>Arthropoda</taxon>
        <taxon>Crustacea</taxon>
        <taxon>Oligostraca</taxon>
        <taxon>Ostracoda</taxon>
        <taxon>Podocopa</taxon>
        <taxon>Podocopida</taxon>
        <taxon>Darwinulocopina</taxon>
        <taxon>Darwinuloidea</taxon>
        <taxon>Darwinulidae</taxon>
        <taxon>Darwinula</taxon>
    </lineage>
</organism>
<dbReference type="Proteomes" id="UP000677054">
    <property type="component" value="Unassembled WGS sequence"/>
</dbReference>
<evidence type="ECO:0000256" key="1">
    <source>
        <dbReference type="SAM" id="MobiDB-lite"/>
    </source>
</evidence>
<proteinExistence type="inferred from homology"/>
<feature type="compositionally biased region" description="Basic and acidic residues" evidence="1">
    <location>
        <begin position="1"/>
        <end position="16"/>
    </location>
</feature>
<accession>A0A7R9AIJ1</accession>
<dbReference type="Pfam" id="PF05114">
    <property type="entry name" value="MbnB_TglH_ChrH"/>
    <property type="match status" value="1"/>
</dbReference>
<dbReference type="InterPro" id="IPR036237">
    <property type="entry name" value="Xyl_isomerase-like_sf"/>
</dbReference>
<dbReference type="SUPFAM" id="SSF51658">
    <property type="entry name" value="Xylose isomerase-like"/>
    <property type="match status" value="1"/>
</dbReference>
<gene>
    <name evidence="2" type="ORF">DSTB1V02_LOCUS14710</name>
</gene>
<dbReference type="PANTHER" id="PTHR42194">
    <property type="entry name" value="UPF0276 PROTEIN HI_1600"/>
    <property type="match status" value="1"/>
</dbReference>
<keyword evidence="3" id="KW-1185">Reference proteome</keyword>
<evidence type="ECO:0000313" key="2">
    <source>
        <dbReference type="EMBL" id="CAD7254964.1"/>
    </source>
</evidence>